<evidence type="ECO:0000256" key="1">
    <source>
        <dbReference type="SAM" id="MobiDB-lite"/>
    </source>
</evidence>
<dbReference type="EMBL" id="BJHY01000001">
    <property type="protein sequence ID" value="GDY78702.1"/>
    <property type="molecule type" value="Genomic_DNA"/>
</dbReference>
<organism evidence="2 3">
    <name type="scientific">Streptomyces avermitilis</name>
    <dbReference type="NCBI Taxonomy" id="33903"/>
    <lineage>
        <taxon>Bacteria</taxon>
        <taxon>Bacillati</taxon>
        <taxon>Actinomycetota</taxon>
        <taxon>Actinomycetes</taxon>
        <taxon>Kitasatosporales</taxon>
        <taxon>Streptomycetaceae</taxon>
        <taxon>Streptomyces</taxon>
    </lineage>
</organism>
<comment type="caution">
    <text evidence="2">The sequence shown here is derived from an EMBL/GenBank/DDBJ whole genome shotgun (WGS) entry which is preliminary data.</text>
</comment>
<name>A0A4D4N2I5_STRAX</name>
<gene>
    <name evidence="2" type="ORF">SAV31267_081870</name>
</gene>
<evidence type="ECO:0000313" key="2">
    <source>
        <dbReference type="EMBL" id="GDY78702.1"/>
    </source>
</evidence>
<sequence length="115" mass="12195">MAVGGGAHAVDDRVVQLPQPGGRHPVRADPDAAEETHPLMFEDRPQIVLQGLDLFVVGRHPVAHQAVRARQSVQDVDAHPGVLLDEALGGVDPARPRTYDGDMQHGGTPCFGGGR</sequence>
<evidence type="ECO:0000313" key="3">
    <source>
        <dbReference type="Proteomes" id="UP000299211"/>
    </source>
</evidence>
<dbReference type="Proteomes" id="UP000299211">
    <property type="component" value="Unassembled WGS sequence"/>
</dbReference>
<protein>
    <submittedName>
        <fullName evidence="2">Uncharacterized protein</fullName>
    </submittedName>
</protein>
<dbReference type="AlphaFoldDB" id="A0A4D4N2I5"/>
<feature type="region of interest" description="Disordered" evidence="1">
    <location>
        <begin position="1"/>
        <end position="32"/>
    </location>
</feature>
<accession>A0A4D4N2I5</accession>
<proteinExistence type="predicted"/>
<reference evidence="2 3" key="1">
    <citation type="submission" date="2019-04" db="EMBL/GenBank/DDBJ databases">
        <title>Draft genome sequences of Streptomyces avermitilis ATCC 31267.</title>
        <authorList>
            <person name="Komaki H."/>
            <person name="Tamura T."/>
            <person name="Hosoyama A."/>
        </authorList>
    </citation>
    <scope>NUCLEOTIDE SEQUENCE [LARGE SCALE GENOMIC DNA]</scope>
    <source>
        <strain evidence="2 3">ATCC 31267</strain>
    </source>
</reference>